<dbReference type="GO" id="GO:0015562">
    <property type="term" value="F:efflux transmembrane transporter activity"/>
    <property type="evidence" value="ECO:0007669"/>
    <property type="project" value="TreeGrafter"/>
</dbReference>
<dbReference type="SUPFAM" id="SSF111369">
    <property type="entry name" value="HlyD-like secretion proteins"/>
    <property type="match status" value="3"/>
</dbReference>
<dbReference type="Gene3D" id="2.40.50.100">
    <property type="match status" value="2"/>
</dbReference>
<evidence type="ECO:0000259" key="3">
    <source>
        <dbReference type="Pfam" id="PF25881"/>
    </source>
</evidence>
<dbReference type="Gene3D" id="2.40.30.170">
    <property type="match status" value="1"/>
</dbReference>
<name>A0A975BWN8_9BACT</name>
<dbReference type="NCBIfam" id="TIGR01730">
    <property type="entry name" value="RND_mfp"/>
    <property type="match status" value="1"/>
</dbReference>
<organism evidence="6 7">
    <name type="scientific">Desulfonema magnum</name>
    <dbReference type="NCBI Taxonomy" id="45655"/>
    <lineage>
        <taxon>Bacteria</taxon>
        <taxon>Pseudomonadati</taxon>
        <taxon>Thermodesulfobacteriota</taxon>
        <taxon>Desulfobacteria</taxon>
        <taxon>Desulfobacterales</taxon>
        <taxon>Desulfococcaceae</taxon>
        <taxon>Desulfonema</taxon>
    </lineage>
</organism>
<dbReference type="InterPro" id="IPR058792">
    <property type="entry name" value="Beta-barrel_RND_2"/>
</dbReference>
<evidence type="ECO:0000256" key="1">
    <source>
        <dbReference type="ARBA" id="ARBA00009477"/>
    </source>
</evidence>
<feature type="coiled-coil region" evidence="2">
    <location>
        <begin position="129"/>
        <end position="156"/>
    </location>
</feature>
<dbReference type="Pfam" id="PF25967">
    <property type="entry name" value="RND-MFP_C"/>
    <property type="match status" value="1"/>
</dbReference>
<dbReference type="Pfam" id="PF25881">
    <property type="entry name" value="HH_YBHG"/>
    <property type="match status" value="1"/>
</dbReference>
<dbReference type="RefSeq" id="WP_207680218.1">
    <property type="nucleotide sequence ID" value="NZ_CP061800.1"/>
</dbReference>
<gene>
    <name evidence="6" type="ORF">dnm_092480</name>
</gene>
<dbReference type="InterPro" id="IPR006143">
    <property type="entry name" value="RND_pump_MFP"/>
</dbReference>
<dbReference type="Gene3D" id="1.10.287.470">
    <property type="entry name" value="Helix hairpin bin"/>
    <property type="match status" value="2"/>
</dbReference>
<dbReference type="PANTHER" id="PTHR30469:SF20">
    <property type="entry name" value="EFFLUX RND TRANSPORTER PERIPLASMIC ADAPTOR SUBUNIT"/>
    <property type="match status" value="1"/>
</dbReference>
<dbReference type="PROSITE" id="PS51257">
    <property type="entry name" value="PROKAR_LIPOPROTEIN"/>
    <property type="match status" value="1"/>
</dbReference>
<evidence type="ECO:0000313" key="7">
    <source>
        <dbReference type="Proteomes" id="UP000663722"/>
    </source>
</evidence>
<proteinExistence type="inferred from homology"/>
<dbReference type="Gene3D" id="2.40.420.20">
    <property type="match status" value="1"/>
</dbReference>
<feature type="coiled-coil region" evidence="2">
    <location>
        <begin position="200"/>
        <end position="227"/>
    </location>
</feature>
<dbReference type="EMBL" id="CP061800">
    <property type="protein sequence ID" value="QTA93151.1"/>
    <property type="molecule type" value="Genomic_DNA"/>
</dbReference>
<evidence type="ECO:0000313" key="6">
    <source>
        <dbReference type="EMBL" id="QTA93151.1"/>
    </source>
</evidence>
<reference evidence="6" key="1">
    <citation type="journal article" date="2021" name="Microb. Physiol.">
        <title>Proteogenomic Insights into the Physiology of Marine, Sulfate-Reducing, Filamentous Desulfonema limicola and Desulfonema magnum.</title>
        <authorList>
            <person name="Schnaars V."/>
            <person name="Wohlbrand L."/>
            <person name="Scheve S."/>
            <person name="Hinrichs C."/>
            <person name="Reinhardt R."/>
            <person name="Rabus R."/>
        </authorList>
    </citation>
    <scope>NUCLEOTIDE SEQUENCE</scope>
    <source>
        <strain evidence="6">4be13</strain>
    </source>
</reference>
<dbReference type="Pfam" id="PF25954">
    <property type="entry name" value="Beta-barrel_RND_2"/>
    <property type="match status" value="1"/>
</dbReference>
<feature type="domain" description="CusB-like beta-barrel" evidence="4">
    <location>
        <begin position="264"/>
        <end position="335"/>
    </location>
</feature>
<feature type="domain" description="YbhG-like alpha-helical hairpin" evidence="3">
    <location>
        <begin position="94"/>
        <end position="222"/>
    </location>
</feature>
<dbReference type="Proteomes" id="UP000663722">
    <property type="component" value="Chromosome"/>
</dbReference>
<accession>A0A975BWN8</accession>
<dbReference type="InterPro" id="IPR059052">
    <property type="entry name" value="HH_YbhG-like"/>
</dbReference>
<dbReference type="GO" id="GO:1990281">
    <property type="term" value="C:efflux pump complex"/>
    <property type="evidence" value="ECO:0007669"/>
    <property type="project" value="TreeGrafter"/>
</dbReference>
<dbReference type="AlphaFoldDB" id="A0A975BWN8"/>
<evidence type="ECO:0000256" key="2">
    <source>
        <dbReference type="SAM" id="Coils"/>
    </source>
</evidence>
<evidence type="ECO:0000259" key="5">
    <source>
        <dbReference type="Pfam" id="PF25967"/>
    </source>
</evidence>
<evidence type="ECO:0000259" key="4">
    <source>
        <dbReference type="Pfam" id="PF25954"/>
    </source>
</evidence>
<keyword evidence="2" id="KW-0175">Coiled coil</keyword>
<sequence>MNVFVIRLGAIMAAIFLFLTGCAEEEKKAASVVVRPVRTMVLTSSASGGDTRTFPGKVQASQQVDLAFRISGPLVDFPVNEGQAVAKGDLIARIDPRDYKTDLAHVESSLAEARANLKSMKAGARPEDVKVLEAEVAAAKARFQEAEQNFKRYENLYSQEVVPKADYDRYKSARDVAKAHLNTASQNLRKGKKGARREDIDAMTSRIRGLEAQRKKAQAALDDTYLRSPFSGVIAKKFVEKFQDVDAKKPIVSLQDVSSIEILVDIPEKDMATVDETNIAKITAKFEFLPDKEFAVEIKEHGTQADPQTKTYPVTLTMAAPEGVSLLPGMTATITGRMKHSGNANGSLFTIPVSAVFADEPGRQYTWVVDQTNMTVSKREISVGRLTGKDIQVSQGLKAGEMIATAGVHFLQENMEVRVLENEKGGIK</sequence>
<keyword evidence="7" id="KW-1185">Reference proteome</keyword>
<dbReference type="InterPro" id="IPR058627">
    <property type="entry name" value="MdtA-like_C"/>
</dbReference>
<feature type="domain" description="Multidrug resistance protein MdtA-like C-terminal permuted SH3" evidence="5">
    <location>
        <begin position="350"/>
        <end position="407"/>
    </location>
</feature>
<dbReference type="KEGG" id="dmm:dnm_092480"/>
<dbReference type="PANTHER" id="PTHR30469">
    <property type="entry name" value="MULTIDRUG RESISTANCE PROTEIN MDTA"/>
    <property type="match status" value="1"/>
</dbReference>
<comment type="similarity">
    <text evidence="1">Belongs to the membrane fusion protein (MFP) (TC 8.A.1) family.</text>
</comment>
<protein>
    <submittedName>
        <fullName evidence="6">Efflux transporter, RND family</fullName>
    </submittedName>
</protein>